<dbReference type="Proteomes" id="UP000189674">
    <property type="component" value="Chromosome"/>
</dbReference>
<gene>
    <name evidence="3" type="primary">tuaC_1</name>
    <name evidence="3" type="ORF">STSP2_03539</name>
</gene>
<sequence>MTNVKRTKPQKHICILASVPVTIWSFYRQLVADMVSDGTKVTVIASEGEELGWLSNECGCSTKAVEIKRRIDVLGDLKSFLKLSKFLFLEKPDMMHAHTPKGGLLGMLSAFFAGCKKRIYTVHGLPMDTATGLKRKLLWAVEWLSCKLATKVLAVSPSLKKRMIEEKLCNKDKITVLNHGSACGIDLSRFKPDSARGPEVRKKLGIPTSAFVIGFVGRIVNDKGVSHLVRAFEVLQKDFDDIWLMLVGDFETVRDSLDPRTAKKIDDNGNITCSNGFIKDIVPYYAAMDMLALPTKREGFGLVLIEAAAMKLPVVATRVTGCVDAVDEDVTGRLVEPESLTELTEALRDLLENSDERNRLGQNGFRRTHEKFDSIQLVKVHLKFYDHLLNEMR</sequence>
<dbReference type="Pfam" id="PF00534">
    <property type="entry name" value="Glycos_transf_1"/>
    <property type="match status" value="1"/>
</dbReference>
<dbReference type="KEGG" id="alus:STSP2_03539"/>
<proteinExistence type="predicted"/>
<organism evidence="3 4">
    <name type="scientific">Anaerohalosphaera lusitana</name>
    <dbReference type="NCBI Taxonomy" id="1936003"/>
    <lineage>
        <taxon>Bacteria</taxon>
        <taxon>Pseudomonadati</taxon>
        <taxon>Planctomycetota</taxon>
        <taxon>Phycisphaerae</taxon>
        <taxon>Sedimentisphaerales</taxon>
        <taxon>Anaerohalosphaeraceae</taxon>
        <taxon>Anaerohalosphaera</taxon>
    </lineage>
</organism>
<dbReference type="STRING" id="1936003.STSP2_03539"/>
<evidence type="ECO:0000259" key="1">
    <source>
        <dbReference type="Pfam" id="PF00534"/>
    </source>
</evidence>
<dbReference type="GO" id="GO:0016757">
    <property type="term" value="F:glycosyltransferase activity"/>
    <property type="evidence" value="ECO:0007669"/>
    <property type="project" value="UniProtKB-KW"/>
</dbReference>
<evidence type="ECO:0000313" key="3">
    <source>
        <dbReference type="EMBL" id="AQT70333.1"/>
    </source>
</evidence>
<keyword evidence="3" id="KW-0808">Transferase</keyword>
<dbReference type="PANTHER" id="PTHR45947:SF3">
    <property type="entry name" value="SULFOQUINOVOSYL TRANSFERASE SQD2"/>
    <property type="match status" value="1"/>
</dbReference>
<dbReference type="AlphaFoldDB" id="A0A1U9NQY8"/>
<feature type="domain" description="Glycosyltransferase subfamily 4-like N-terminal" evidence="2">
    <location>
        <begin position="28"/>
        <end position="180"/>
    </location>
</feature>
<dbReference type="CDD" id="cd03808">
    <property type="entry name" value="GT4_CapM-like"/>
    <property type="match status" value="1"/>
</dbReference>
<evidence type="ECO:0000313" key="4">
    <source>
        <dbReference type="Proteomes" id="UP000189674"/>
    </source>
</evidence>
<dbReference type="Pfam" id="PF13439">
    <property type="entry name" value="Glyco_transf_4"/>
    <property type="match status" value="1"/>
</dbReference>
<evidence type="ECO:0000259" key="2">
    <source>
        <dbReference type="Pfam" id="PF13439"/>
    </source>
</evidence>
<feature type="domain" description="Glycosyl transferase family 1" evidence="1">
    <location>
        <begin position="199"/>
        <end position="366"/>
    </location>
</feature>
<dbReference type="Gene3D" id="3.40.50.2000">
    <property type="entry name" value="Glycogen Phosphorylase B"/>
    <property type="match status" value="2"/>
</dbReference>
<dbReference type="OrthoDB" id="9772485at2"/>
<dbReference type="EC" id="2.4.-.-" evidence="3"/>
<keyword evidence="4" id="KW-1185">Reference proteome</keyword>
<dbReference type="EMBL" id="CP019791">
    <property type="protein sequence ID" value="AQT70333.1"/>
    <property type="molecule type" value="Genomic_DNA"/>
</dbReference>
<protein>
    <submittedName>
        <fullName evidence="3">Putative teichuronic acid biosynthesis glycosyltransferase TuaC</fullName>
        <ecNumber evidence="3">2.4.-.-</ecNumber>
    </submittedName>
</protein>
<dbReference type="PANTHER" id="PTHR45947">
    <property type="entry name" value="SULFOQUINOVOSYL TRANSFERASE SQD2"/>
    <property type="match status" value="1"/>
</dbReference>
<accession>A0A1U9NQY8</accession>
<dbReference type="SUPFAM" id="SSF53756">
    <property type="entry name" value="UDP-Glycosyltransferase/glycogen phosphorylase"/>
    <property type="match status" value="1"/>
</dbReference>
<dbReference type="InterPro" id="IPR001296">
    <property type="entry name" value="Glyco_trans_1"/>
</dbReference>
<dbReference type="InterPro" id="IPR050194">
    <property type="entry name" value="Glycosyltransferase_grp1"/>
</dbReference>
<dbReference type="RefSeq" id="WP_146663927.1">
    <property type="nucleotide sequence ID" value="NZ_CP019791.1"/>
</dbReference>
<dbReference type="InterPro" id="IPR028098">
    <property type="entry name" value="Glyco_trans_4-like_N"/>
</dbReference>
<name>A0A1U9NQY8_9BACT</name>
<keyword evidence="3" id="KW-0328">Glycosyltransferase</keyword>
<reference evidence="4" key="1">
    <citation type="submission" date="2017-02" db="EMBL/GenBank/DDBJ databases">
        <title>Comparative genomics and description of representatives of a novel lineage of planctomycetes thriving in anoxic sediments.</title>
        <authorList>
            <person name="Spring S."/>
            <person name="Bunk B."/>
            <person name="Sproer C."/>
        </authorList>
    </citation>
    <scope>NUCLEOTIDE SEQUENCE [LARGE SCALE GENOMIC DNA]</scope>
    <source>
        <strain evidence="4">ST-NAGAB-D1</strain>
    </source>
</reference>